<evidence type="ECO:0000313" key="1">
    <source>
        <dbReference type="EMBL" id="MDI9240134.1"/>
    </source>
</evidence>
<dbReference type="RefSeq" id="WP_283213486.1">
    <property type="nucleotide sequence ID" value="NZ_JASGBI010000001.1"/>
</dbReference>
<comment type="caution">
    <text evidence="1">The sequence shown here is derived from an EMBL/GenBank/DDBJ whole genome shotgun (WGS) entry which is preliminary data.</text>
</comment>
<reference evidence="1 2" key="1">
    <citation type="submission" date="2023-05" db="EMBL/GenBank/DDBJ databases">
        <title>Lysobacter sp. strain LF1 Genome sequencing and assembly.</title>
        <authorList>
            <person name="Jung Y."/>
        </authorList>
    </citation>
    <scope>NUCLEOTIDE SEQUENCE [LARGE SCALE GENOMIC DNA]</scope>
    <source>
        <strain evidence="1 2">LF1</strain>
    </source>
</reference>
<gene>
    <name evidence="1" type="ORF">QLQ15_14570</name>
</gene>
<accession>A0ABT6XIZ4</accession>
<dbReference type="Proteomes" id="UP001321580">
    <property type="component" value="Unassembled WGS sequence"/>
</dbReference>
<dbReference type="Pfam" id="PF11964">
    <property type="entry name" value="SpoIIAA-like"/>
    <property type="match status" value="1"/>
</dbReference>
<dbReference type="InterPro" id="IPR036513">
    <property type="entry name" value="STAS_dom_sf"/>
</dbReference>
<evidence type="ECO:0000313" key="2">
    <source>
        <dbReference type="Proteomes" id="UP001321580"/>
    </source>
</evidence>
<proteinExistence type="predicted"/>
<dbReference type="Gene3D" id="3.40.50.10600">
    <property type="entry name" value="SpoIIaa-like domains"/>
    <property type="match status" value="1"/>
</dbReference>
<dbReference type="SUPFAM" id="SSF52091">
    <property type="entry name" value="SpoIIaa-like"/>
    <property type="match status" value="1"/>
</dbReference>
<dbReference type="InterPro" id="IPR021866">
    <property type="entry name" value="SpoIIAA-like"/>
</dbReference>
<protein>
    <submittedName>
        <fullName evidence="1">STAS/SEC14 domain-containing protein</fullName>
    </submittedName>
</protein>
<keyword evidence="2" id="KW-1185">Reference proteome</keyword>
<sequence>MMDILPSPSHVAAYRFSGTLDGPDYDRCIADLESRLRLHERIGIFCDMTGFTGLTAEAMGKDLRYALSKFGEYKRFARGAILTDKQWLARISEFAGHFFPNTEIRAFAPGEHDAALAWASDVQPLPPKG</sequence>
<dbReference type="EMBL" id="JASGBI010000001">
    <property type="protein sequence ID" value="MDI9240134.1"/>
    <property type="molecule type" value="Genomic_DNA"/>
</dbReference>
<name>A0ABT6XIZ4_9GAMM</name>
<organism evidence="1 2">
    <name type="scientific">Lysobacter stagni</name>
    <dbReference type="NCBI Taxonomy" id="3045172"/>
    <lineage>
        <taxon>Bacteria</taxon>
        <taxon>Pseudomonadati</taxon>
        <taxon>Pseudomonadota</taxon>
        <taxon>Gammaproteobacteria</taxon>
        <taxon>Lysobacterales</taxon>
        <taxon>Lysobacteraceae</taxon>
        <taxon>Lysobacter</taxon>
    </lineage>
</organism>
<dbReference type="InterPro" id="IPR038396">
    <property type="entry name" value="SpoIIAA-like_sf"/>
</dbReference>